<evidence type="ECO:0008006" key="3">
    <source>
        <dbReference type="Google" id="ProtNLM"/>
    </source>
</evidence>
<comment type="caution">
    <text evidence="1">The sequence shown here is derived from an EMBL/GenBank/DDBJ whole genome shotgun (WGS) entry which is preliminary data.</text>
</comment>
<dbReference type="Pfam" id="PF13455">
    <property type="entry name" value="MUG113"/>
    <property type="match status" value="1"/>
</dbReference>
<name>A0ABQ6RF14_9GAMM</name>
<dbReference type="EMBL" id="SEUJ01000075">
    <property type="protein sequence ID" value="KAA1152090.1"/>
    <property type="molecule type" value="Genomic_DNA"/>
</dbReference>
<reference evidence="1 2" key="1">
    <citation type="submission" date="2019-01" db="EMBL/GenBank/DDBJ databases">
        <title>Genome sequences of marine Pseudoalteromonas species.</title>
        <authorList>
            <person name="Boraston A.B."/>
            <person name="Hehemann J.-H."/>
            <person name="Vickers C.J."/>
            <person name="Salama-Alber O."/>
            <person name="Abe K."/>
            <person name="Hettle A.J."/>
        </authorList>
    </citation>
    <scope>NUCLEOTIDE SEQUENCE [LARGE SCALE GENOMIC DNA]</scope>
    <source>
        <strain evidence="1 2">PS47</strain>
    </source>
</reference>
<gene>
    <name evidence="1" type="ORF">EU509_14940</name>
</gene>
<dbReference type="Proteomes" id="UP000322915">
    <property type="component" value="Unassembled WGS sequence"/>
</dbReference>
<organism evidence="1 2">
    <name type="scientific">Pseudoalteromonas fuliginea</name>
    <dbReference type="NCBI Taxonomy" id="1872678"/>
    <lineage>
        <taxon>Bacteria</taxon>
        <taxon>Pseudomonadati</taxon>
        <taxon>Pseudomonadota</taxon>
        <taxon>Gammaproteobacteria</taxon>
        <taxon>Alteromonadales</taxon>
        <taxon>Pseudoalteromonadaceae</taxon>
        <taxon>Pseudoalteromonas</taxon>
    </lineage>
</organism>
<keyword evidence="2" id="KW-1185">Reference proteome</keyword>
<evidence type="ECO:0000313" key="1">
    <source>
        <dbReference type="EMBL" id="KAA1152090.1"/>
    </source>
</evidence>
<dbReference type="RefSeq" id="WP_149606421.1">
    <property type="nucleotide sequence ID" value="NZ_SEUJ01000075.1"/>
</dbReference>
<protein>
    <recommendedName>
        <fullName evidence="3">GIY-YIG nuclease family protein</fullName>
    </recommendedName>
</protein>
<proteinExistence type="predicted"/>
<evidence type="ECO:0000313" key="2">
    <source>
        <dbReference type="Proteomes" id="UP000322915"/>
    </source>
</evidence>
<sequence>MKIIKNLEEARPYKLGWTYVLLSKNKRIMKIGRAIPDLSRRIYQHQHCREYRQYDFQFLLAINNSKYESLLHKYFDEYRCCYKWLEGENKGQHFSKKEAKTLALRLFKKDKISYTSTHKAFWENTIITRNELFSIPPHKVGAKLKSLITQIIAN</sequence>
<accession>A0ABQ6RF14</accession>